<accession>A0A853FAI7</accession>
<gene>
    <name evidence="1" type="ORF">H0A68_08700</name>
</gene>
<comment type="caution">
    <text evidence="1">The sequence shown here is derived from an EMBL/GenBank/DDBJ whole genome shotgun (WGS) entry which is preliminary data.</text>
</comment>
<proteinExistence type="predicted"/>
<organism evidence="1 2">
    <name type="scientific">Allopusillimonas soli</name>
    <dbReference type="NCBI Taxonomy" id="659016"/>
    <lineage>
        <taxon>Bacteria</taxon>
        <taxon>Pseudomonadati</taxon>
        <taxon>Pseudomonadota</taxon>
        <taxon>Betaproteobacteria</taxon>
        <taxon>Burkholderiales</taxon>
        <taxon>Alcaligenaceae</taxon>
        <taxon>Allopusillimonas</taxon>
    </lineage>
</organism>
<evidence type="ECO:0000313" key="1">
    <source>
        <dbReference type="EMBL" id="NYT36949.1"/>
    </source>
</evidence>
<evidence type="ECO:0000313" key="2">
    <source>
        <dbReference type="Proteomes" id="UP000580517"/>
    </source>
</evidence>
<dbReference type="RefSeq" id="WP_129968869.1">
    <property type="nucleotide sequence ID" value="NZ_JACCEW010000002.1"/>
</dbReference>
<reference evidence="1 2" key="1">
    <citation type="submission" date="2020-07" db="EMBL/GenBank/DDBJ databases">
        <title>Taxonomic revisions and descriptions of new bacterial species based on genomic comparisons in the high-G+C-content subgroup of the family Alcaligenaceae.</title>
        <authorList>
            <person name="Szabo A."/>
            <person name="Felfoldi T."/>
        </authorList>
    </citation>
    <scope>NUCLEOTIDE SEQUENCE [LARGE SCALE GENOMIC DNA]</scope>
    <source>
        <strain evidence="1 2">DSM 25264</strain>
    </source>
</reference>
<dbReference type="Proteomes" id="UP000580517">
    <property type="component" value="Unassembled WGS sequence"/>
</dbReference>
<keyword evidence="2" id="KW-1185">Reference proteome</keyword>
<dbReference type="AlphaFoldDB" id="A0A853FAI7"/>
<dbReference type="EMBL" id="JACCEW010000002">
    <property type="protein sequence ID" value="NYT36949.1"/>
    <property type="molecule type" value="Genomic_DNA"/>
</dbReference>
<name>A0A853FAI7_9BURK</name>
<protein>
    <submittedName>
        <fullName evidence="1">Uncharacterized protein</fullName>
    </submittedName>
</protein>
<sequence length="62" mass="7026">MNAEKFANKLDASVKEKVLAYDERENSCVFHVRGKASLTIDRHDIEDSPLSAMEDVREYVGP</sequence>